<dbReference type="Proteomes" id="UP000095283">
    <property type="component" value="Unplaced"/>
</dbReference>
<accession>A0A1I7XMD7</accession>
<sequence length="75" mass="8723">MNRVNANRSNSVENDLRRQSHGMKGQREKIFQSKVKVSLKKLQLHNKMDNFIERFSRAAVIGSYGIVKTYLTNKI</sequence>
<feature type="region of interest" description="Disordered" evidence="1">
    <location>
        <begin position="1"/>
        <end position="27"/>
    </location>
</feature>
<reference evidence="3" key="1">
    <citation type="submission" date="2016-11" db="UniProtKB">
        <authorList>
            <consortium name="WormBaseParasite"/>
        </authorList>
    </citation>
    <scope>IDENTIFICATION</scope>
</reference>
<evidence type="ECO:0000313" key="2">
    <source>
        <dbReference type="Proteomes" id="UP000095283"/>
    </source>
</evidence>
<feature type="compositionally biased region" description="Polar residues" evidence="1">
    <location>
        <begin position="1"/>
        <end position="13"/>
    </location>
</feature>
<organism evidence="2 3">
    <name type="scientific">Heterorhabditis bacteriophora</name>
    <name type="common">Entomopathogenic nematode worm</name>
    <dbReference type="NCBI Taxonomy" id="37862"/>
    <lineage>
        <taxon>Eukaryota</taxon>
        <taxon>Metazoa</taxon>
        <taxon>Ecdysozoa</taxon>
        <taxon>Nematoda</taxon>
        <taxon>Chromadorea</taxon>
        <taxon>Rhabditida</taxon>
        <taxon>Rhabditina</taxon>
        <taxon>Rhabditomorpha</taxon>
        <taxon>Strongyloidea</taxon>
        <taxon>Heterorhabditidae</taxon>
        <taxon>Heterorhabditis</taxon>
    </lineage>
</organism>
<keyword evidence="2" id="KW-1185">Reference proteome</keyword>
<name>A0A1I7XMD7_HETBA</name>
<evidence type="ECO:0000313" key="3">
    <source>
        <dbReference type="WBParaSite" id="Hba_18477"/>
    </source>
</evidence>
<dbReference type="AlphaFoldDB" id="A0A1I7XMD7"/>
<evidence type="ECO:0000256" key="1">
    <source>
        <dbReference type="SAM" id="MobiDB-lite"/>
    </source>
</evidence>
<protein>
    <submittedName>
        <fullName evidence="3">Uncharacterized protein</fullName>
    </submittedName>
</protein>
<dbReference type="WBParaSite" id="Hba_18477">
    <property type="protein sequence ID" value="Hba_18477"/>
    <property type="gene ID" value="Hba_18477"/>
</dbReference>
<proteinExistence type="predicted"/>